<gene>
    <name evidence="1" type="ORF">HPB47_020465</name>
</gene>
<dbReference type="Proteomes" id="UP000805193">
    <property type="component" value="Unassembled WGS sequence"/>
</dbReference>
<reference evidence="1 2" key="1">
    <citation type="journal article" date="2020" name="Cell">
        <title>Large-Scale Comparative Analyses of Tick Genomes Elucidate Their Genetic Diversity and Vector Capacities.</title>
        <authorList>
            <consortium name="Tick Genome and Microbiome Consortium (TIGMIC)"/>
            <person name="Jia N."/>
            <person name="Wang J."/>
            <person name="Shi W."/>
            <person name="Du L."/>
            <person name="Sun Y."/>
            <person name="Zhan W."/>
            <person name="Jiang J.F."/>
            <person name="Wang Q."/>
            <person name="Zhang B."/>
            <person name="Ji P."/>
            <person name="Bell-Sakyi L."/>
            <person name="Cui X.M."/>
            <person name="Yuan T.T."/>
            <person name="Jiang B.G."/>
            <person name="Yang W.F."/>
            <person name="Lam T.T."/>
            <person name="Chang Q.C."/>
            <person name="Ding S.J."/>
            <person name="Wang X.J."/>
            <person name="Zhu J.G."/>
            <person name="Ruan X.D."/>
            <person name="Zhao L."/>
            <person name="Wei J.T."/>
            <person name="Ye R.Z."/>
            <person name="Que T.C."/>
            <person name="Du C.H."/>
            <person name="Zhou Y.H."/>
            <person name="Cheng J.X."/>
            <person name="Dai P.F."/>
            <person name="Guo W.B."/>
            <person name="Han X.H."/>
            <person name="Huang E.J."/>
            <person name="Li L.F."/>
            <person name="Wei W."/>
            <person name="Gao Y.C."/>
            <person name="Liu J.Z."/>
            <person name="Shao H.Z."/>
            <person name="Wang X."/>
            <person name="Wang C.C."/>
            <person name="Yang T.C."/>
            <person name="Huo Q.B."/>
            <person name="Li W."/>
            <person name="Chen H.Y."/>
            <person name="Chen S.E."/>
            <person name="Zhou L.G."/>
            <person name="Ni X.B."/>
            <person name="Tian J.H."/>
            <person name="Sheng Y."/>
            <person name="Liu T."/>
            <person name="Pan Y.S."/>
            <person name="Xia L.Y."/>
            <person name="Li J."/>
            <person name="Zhao F."/>
            <person name="Cao W.C."/>
        </authorList>
    </citation>
    <scope>NUCLEOTIDE SEQUENCE [LARGE SCALE GENOMIC DNA]</scope>
    <source>
        <strain evidence="1">Iper-2018</strain>
    </source>
</reference>
<sequence length="60" mass="7156">MVLFKGLSSLKRYLPMKPIQKGYKIWCRAYSETGYLVQFQVYKGKDSKRPPFTRSWNTSF</sequence>
<comment type="caution">
    <text evidence="1">The sequence shown here is derived from an EMBL/GenBank/DDBJ whole genome shotgun (WGS) entry which is preliminary data.</text>
</comment>
<accession>A0AC60QF91</accession>
<evidence type="ECO:0000313" key="1">
    <source>
        <dbReference type="EMBL" id="KAG0432837.1"/>
    </source>
</evidence>
<evidence type="ECO:0000313" key="2">
    <source>
        <dbReference type="Proteomes" id="UP000805193"/>
    </source>
</evidence>
<keyword evidence="2" id="KW-1185">Reference proteome</keyword>
<organism evidence="1 2">
    <name type="scientific">Ixodes persulcatus</name>
    <name type="common">Taiga tick</name>
    <dbReference type="NCBI Taxonomy" id="34615"/>
    <lineage>
        <taxon>Eukaryota</taxon>
        <taxon>Metazoa</taxon>
        <taxon>Ecdysozoa</taxon>
        <taxon>Arthropoda</taxon>
        <taxon>Chelicerata</taxon>
        <taxon>Arachnida</taxon>
        <taxon>Acari</taxon>
        <taxon>Parasitiformes</taxon>
        <taxon>Ixodida</taxon>
        <taxon>Ixodoidea</taxon>
        <taxon>Ixodidae</taxon>
        <taxon>Ixodinae</taxon>
        <taxon>Ixodes</taxon>
    </lineage>
</organism>
<name>A0AC60QF91_IXOPE</name>
<proteinExistence type="predicted"/>
<protein>
    <submittedName>
        <fullName evidence="1">Uncharacterized protein</fullName>
    </submittedName>
</protein>
<dbReference type="EMBL" id="JABSTQ010009112">
    <property type="protein sequence ID" value="KAG0432837.1"/>
    <property type="molecule type" value="Genomic_DNA"/>
</dbReference>